<keyword evidence="2" id="KW-1185">Reference proteome</keyword>
<evidence type="ECO:0000313" key="2">
    <source>
        <dbReference type="Proteomes" id="UP001497644"/>
    </source>
</evidence>
<reference evidence="1" key="1">
    <citation type="submission" date="2024-04" db="EMBL/GenBank/DDBJ databases">
        <authorList>
            <consortium name="Molecular Ecology Group"/>
        </authorList>
    </citation>
    <scope>NUCLEOTIDE SEQUENCE</scope>
</reference>
<dbReference type="EMBL" id="OZ034828">
    <property type="protein sequence ID" value="CAL1684075.1"/>
    <property type="molecule type" value="Genomic_DNA"/>
</dbReference>
<organism evidence="1 2">
    <name type="scientific">Lasius platythorax</name>
    <dbReference type="NCBI Taxonomy" id="488582"/>
    <lineage>
        <taxon>Eukaryota</taxon>
        <taxon>Metazoa</taxon>
        <taxon>Ecdysozoa</taxon>
        <taxon>Arthropoda</taxon>
        <taxon>Hexapoda</taxon>
        <taxon>Insecta</taxon>
        <taxon>Pterygota</taxon>
        <taxon>Neoptera</taxon>
        <taxon>Endopterygota</taxon>
        <taxon>Hymenoptera</taxon>
        <taxon>Apocrita</taxon>
        <taxon>Aculeata</taxon>
        <taxon>Formicoidea</taxon>
        <taxon>Formicidae</taxon>
        <taxon>Formicinae</taxon>
        <taxon>Lasius</taxon>
        <taxon>Lasius</taxon>
    </lineage>
</organism>
<dbReference type="Pfam" id="PF14223">
    <property type="entry name" value="Retrotran_gag_2"/>
    <property type="match status" value="1"/>
</dbReference>
<dbReference type="Proteomes" id="UP001497644">
    <property type="component" value="Chromosome 5"/>
</dbReference>
<sequence>MDSELIKINKLKSVEDWTTWKFQIKVMMIANECFEVANGTVTKPELPNQNANAEIRAAYQKDLKQWLKLDGIAQKLIALDASEQSLLHIMNCESAHQMWNKLQSIYKAWESTPPADRTVDNLVARLIMEETRLSARKSEPVGALAAKGNARDGKA</sequence>
<evidence type="ECO:0008006" key="3">
    <source>
        <dbReference type="Google" id="ProtNLM"/>
    </source>
</evidence>
<protein>
    <recommendedName>
        <fullName evidence="3">Copia protein</fullName>
    </recommendedName>
</protein>
<evidence type="ECO:0000313" key="1">
    <source>
        <dbReference type="EMBL" id="CAL1684075.1"/>
    </source>
</evidence>
<accession>A0AAV2NYE3</accession>
<proteinExistence type="predicted"/>
<dbReference type="AlphaFoldDB" id="A0AAV2NYE3"/>
<gene>
    <name evidence="1" type="ORF">LPLAT_LOCUS9778</name>
</gene>
<name>A0AAV2NYE3_9HYME</name>